<sequence>MRIQYDKSKAGRVYRPMRDQFWKPVVRDGLLLHMPFRRGTIPQFSAAEATGLATEGVDADGTRRRWEEDGFIEQALANTARITPDGVLVEGARTNVCLRSDEFDNADSWTISGGAADITITEDEAVIAPDGGSSWKFQSNVDVSDAVQQICGGFTDGAIATASVYARAGTAAEFRLALWDASGGTVFRADVTFEWTAGVLSVKTEAVGTGGVEALPGGWYRAWAVSATNITEANSNRIQIWANSASDEAYQYFWGAQAETGAFPSSYIPTVAAAVTRAADDLQIDNIAEAHIQAAAGTILIAATPQVDGGDLTAEAYLLEAYGGSGAQVILSVKTDGKYRAPLWNGSATVCDLASDTLSVKGVTNVVAVSWEDANYRLYVDGSEEDNDTTGDMASTVGTPIYIGRNAAGAKHAFSKMDHLLTYNRPLTAGEMLVQSDQIAAWVAG</sequence>
<protein>
    <submittedName>
        <fullName evidence="1">Uncharacterized protein</fullName>
    </submittedName>
</protein>
<comment type="caution">
    <text evidence="1">The sequence shown here is derived from an EMBL/GenBank/DDBJ whole genome shotgun (WGS) entry which is preliminary data.</text>
</comment>
<name>A0A0F9RNC0_9ZZZZ</name>
<dbReference type="Pfam" id="PF13385">
    <property type="entry name" value="Laminin_G_3"/>
    <property type="match status" value="1"/>
</dbReference>
<organism evidence="1">
    <name type="scientific">marine sediment metagenome</name>
    <dbReference type="NCBI Taxonomy" id="412755"/>
    <lineage>
        <taxon>unclassified sequences</taxon>
        <taxon>metagenomes</taxon>
        <taxon>ecological metagenomes</taxon>
    </lineage>
</organism>
<dbReference type="Gene3D" id="2.60.120.200">
    <property type="match status" value="1"/>
</dbReference>
<dbReference type="SUPFAM" id="SSF49899">
    <property type="entry name" value="Concanavalin A-like lectins/glucanases"/>
    <property type="match status" value="1"/>
</dbReference>
<accession>A0A0F9RNC0</accession>
<reference evidence="1" key="1">
    <citation type="journal article" date="2015" name="Nature">
        <title>Complex archaea that bridge the gap between prokaryotes and eukaryotes.</title>
        <authorList>
            <person name="Spang A."/>
            <person name="Saw J.H."/>
            <person name="Jorgensen S.L."/>
            <person name="Zaremba-Niedzwiedzka K."/>
            <person name="Martijn J."/>
            <person name="Lind A.E."/>
            <person name="van Eijk R."/>
            <person name="Schleper C."/>
            <person name="Guy L."/>
            <person name="Ettema T.J."/>
        </authorList>
    </citation>
    <scope>NUCLEOTIDE SEQUENCE</scope>
</reference>
<evidence type="ECO:0000313" key="1">
    <source>
        <dbReference type="EMBL" id="KKN51282.1"/>
    </source>
</evidence>
<gene>
    <name evidence="1" type="ORF">LCGC14_0624430</name>
</gene>
<dbReference type="EMBL" id="LAZR01001070">
    <property type="protein sequence ID" value="KKN51282.1"/>
    <property type="molecule type" value="Genomic_DNA"/>
</dbReference>
<dbReference type="InterPro" id="IPR013320">
    <property type="entry name" value="ConA-like_dom_sf"/>
</dbReference>
<dbReference type="AlphaFoldDB" id="A0A0F9RNC0"/>
<proteinExistence type="predicted"/>